<dbReference type="Proteomes" id="UP001500363">
    <property type="component" value="Unassembled WGS sequence"/>
</dbReference>
<dbReference type="EMBL" id="BAAANC010000001">
    <property type="protein sequence ID" value="GAA1520034.1"/>
    <property type="molecule type" value="Genomic_DNA"/>
</dbReference>
<gene>
    <name evidence="1" type="ORF">GCM10009741_20760</name>
</gene>
<protein>
    <recommendedName>
        <fullName evidence="3">PucR family transcriptional regulator</fullName>
    </recommendedName>
</protein>
<sequence>MTLDLAVSVLTADRAVRFAAPAVVAGEDPFRLDVPPLVGPGTSDIDAAALDALAGLYLTAELEQTGLLVAVELLVANRASLDLTSVEAAELLEQIASAAREWLPAVARQQLFARVFGTASGASSELVNRDFPQLLSDLCSAITAYDEAESWNRPPPSHLRSQITRTVERLRENLALRQYGATLVAGRRITEQVRRSVEVISHPGIVALVRGRSPWDVVRATWEPNEQPDIEGLVGQGQSGQVVIAWTGTPDGVPPQQVRDAAATWLLHAGLEQTWAA</sequence>
<accession>A0ABN2ALD3</accession>
<reference evidence="1 2" key="1">
    <citation type="journal article" date="2019" name="Int. J. Syst. Evol. Microbiol.">
        <title>The Global Catalogue of Microorganisms (GCM) 10K type strain sequencing project: providing services to taxonomists for standard genome sequencing and annotation.</title>
        <authorList>
            <consortium name="The Broad Institute Genomics Platform"/>
            <consortium name="The Broad Institute Genome Sequencing Center for Infectious Disease"/>
            <person name="Wu L."/>
            <person name="Ma J."/>
        </authorList>
    </citation>
    <scope>NUCLEOTIDE SEQUENCE [LARGE SCALE GENOMIC DNA]</scope>
    <source>
        <strain evidence="1 2">JCM 14303</strain>
    </source>
</reference>
<proteinExistence type="predicted"/>
<comment type="caution">
    <text evidence="1">The sequence shown here is derived from an EMBL/GenBank/DDBJ whole genome shotgun (WGS) entry which is preliminary data.</text>
</comment>
<organism evidence="1 2">
    <name type="scientific">Kribbella lupini</name>
    <dbReference type="NCBI Taxonomy" id="291602"/>
    <lineage>
        <taxon>Bacteria</taxon>
        <taxon>Bacillati</taxon>
        <taxon>Actinomycetota</taxon>
        <taxon>Actinomycetes</taxon>
        <taxon>Propionibacteriales</taxon>
        <taxon>Kribbellaceae</taxon>
        <taxon>Kribbella</taxon>
    </lineage>
</organism>
<evidence type="ECO:0000313" key="1">
    <source>
        <dbReference type="EMBL" id="GAA1520034.1"/>
    </source>
</evidence>
<evidence type="ECO:0008006" key="3">
    <source>
        <dbReference type="Google" id="ProtNLM"/>
    </source>
</evidence>
<dbReference type="RefSeq" id="WP_344172434.1">
    <property type="nucleotide sequence ID" value="NZ_BAAANC010000001.1"/>
</dbReference>
<name>A0ABN2ALD3_9ACTN</name>
<keyword evidence="2" id="KW-1185">Reference proteome</keyword>
<evidence type="ECO:0000313" key="2">
    <source>
        <dbReference type="Proteomes" id="UP001500363"/>
    </source>
</evidence>